<organism evidence="3 4">
    <name type="scientific">Paenibacillus antri</name>
    <dbReference type="NCBI Taxonomy" id="2582848"/>
    <lineage>
        <taxon>Bacteria</taxon>
        <taxon>Bacillati</taxon>
        <taxon>Bacillota</taxon>
        <taxon>Bacilli</taxon>
        <taxon>Bacillales</taxon>
        <taxon>Paenibacillaceae</taxon>
        <taxon>Paenibacillus</taxon>
    </lineage>
</organism>
<proteinExistence type="predicted"/>
<protein>
    <submittedName>
        <fullName evidence="3">DUF4129 domain-containing protein</fullName>
    </submittedName>
</protein>
<dbReference type="Pfam" id="PF13559">
    <property type="entry name" value="DUF4129"/>
    <property type="match status" value="1"/>
</dbReference>
<feature type="transmembrane region" description="Helical" evidence="1">
    <location>
        <begin position="59"/>
        <end position="84"/>
    </location>
</feature>
<dbReference type="OrthoDB" id="2435598at2"/>
<sequence length="208" mass="23135">MTPEKEELRDILSQREFTDYLKDAEEPGQNLLLYWLERLFDALGKLFPELEMAEGSGDALGYVIIGGGLVALAVLSLFLFRLLWVERRALRRKAAASADEMEAAPAGLLDRSRTAAANGAYREASRLLFLALLLGFQERGLLRVTDWKTNWEYAEELAGKGGAAAALFRSSAVRFDAIWYGGRDIAPAEYDDWRREVEAAIAVEEAAS</sequence>
<evidence type="ECO:0000256" key="1">
    <source>
        <dbReference type="SAM" id="Phobius"/>
    </source>
</evidence>
<name>A0A5R9G055_9BACL</name>
<gene>
    <name evidence="3" type="ORF">FE782_23855</name>
</gene>
<dbReference type="RefSeq" id="WP_138196860.1">
    <property type="nucleotide sequence ID" value="NZ_VCIW01000019.1"/>
</dbReference>
<dbReference type="AlphaFoldDB" id="A0A5R9G055"/>
<dbReference type="Proteomes" id="UP000309676">
    <property type="component" value="Unassembled WGS sequence"/>
</dbReference>
<keyword evidence="1" id="KW-1133">Transmembrane helix</keyword>
<evidence type="ECO:0000313" key="4">
    <source>
        <dbReference type="Proteomes" id="UP000309676"/>
    </source>
</evidence>
<feature type="domain" description="Protein-glutamine gamma-glutamyltransferase-like C-terminal" evidence="2">
    <location>
        <begin position="128"/>
        <end position="197"/>
    </location>
</feature>
<evidence type="ECO:0000259" key="2">
    <source>
        <dbReference type="Pfam" id="PF13559"/>
    </source>
</evidence>
<comment type="caution">
    <text evidence="3">The sequence shown here is derived from an EMBL/GenBank/DDBJ whole genome shotgun (WGS) entry which is preliminary data.</text>
</comment>
<keyword evidence="4" id="KW-1185">Reference proteome</keyword>
<keyword evidence="1" id="KW-0812">Transmembrane</keyword>
<keyword evidence="1" id="KW-0472">Membrane</keyword>
<evidence type="ECO:0000313" key="3">
    <source>
        <dbReference type="EMBL" id="TLS49707.1"/>
    </source>
</evidence>
<accession>A0A5R9G055</accession>
<dbReference type="EMBL" id="VCIW01000019">
    <property type="protein sequence ID" value="TLS49707.1"/>
    <property type="molecule type" value="Genomic_DNA"/>
</dbReference>
<reference evidence="3 4" key="1">
    <citation type="submission" date="2019-05" db="EMBL/GenBank/DDBJ databases">
        <authorList>
            <person name="Narsing Rao M.P."/>
            <person name="Li W.J."/>
        </authorList>
    </citation>
    <scope>NUCLEOTIDE SEQUENCE [LARGE SCALE GENOMIC DNA]</scope>
    <source>
        <strain evidence="3 4">SYSU_K30003</strain>
    </source>
</reference>
<dbReference type="InterPro" id="IPR025403">
    <property type="entry name" value="TgpA-like_C"/>
</dbReference>